<organism evidence="2 3">
    <name type="scientific">Karstenula rhodostoma CBS 690.94</name>
    <dbReference type="NCBI Taxonomy" id="1392251"/>
    <lineage>
        <taxon>Eukaryota</taxon>
        <taxon>Fungi</taxon>
        <taxon>Dikarya</taxon>
        <taxon>Ascomycota</taxon>
        <taxon>Pezizomycotina</taxon>
        <taxon>Dothideomycetes</taxon>
        <taxon>Pleosporomycetidae</taxon>
        <taxon>Pleosporales</taxon>
        <taxon>Massarineae</taxon>
        <taxon>Didymosphaeriaceae</taxon>
        <taxon>Karstenula</taxon>
    </lineage>
</organism>
<feature type="region of interest" description="Disordered" evidence="1">
    <location>
        <begin position="37"/>
        <end position="65"/>
    </location>
</feature>
<reference evidence="2" key="1">
    <citation type="journal article" date="2020" name="Stud. Mycol.">
        <title>101 Dothideomycetes genomes: a test case for predicting lifestyles and emergence of pathogens.</title>
        <authorList>
            <person name="Haridas S."/>
            <person name="Albert R."/>
            <person name="Binder M."/>
            <person name="Bloem J."/>
            <person name="Labutti K."/>
            <person name="Salamov A."/>
            <person name="Andreopoulos B."/>
            <person name="Baker S."/>
            <person name="Barry K."/>
            <person name="Bills G."/>
            <person name="Bluhm B."/>
            <person name="Cannon C."/>
            <person name="Castanera R."/>
            <person name="Culley D."/>
            <person name="Daum C."/>
            <person name="Ezra D."/>
            <person name="Gonzalez J."/>
            <person name="Henrissat B."/>
            <person name="Kuo A."/>
            <person name="Liang C."/>
            <person name="Lipzen A."/>
            <person name="Lutzoni F."/>
            <person name="Magnuson J."/>
            <person name="Mondo S."/>
            <person name="Nolan M."/>
            <person name="Ohm R."/>
            <person name="Pangilinan J."/>
            <person name="Park H.-J."/>
            <person name="Ramirez L."/>
            <person name="Alfaro M."/>
            <person name="Sun H."/>
            <person name="Tritt A."/>
            <person name="Yoshinaga Y."/>
            <person name="Zwiers L.-H."/>
            <person name="Turgeon B."/>
            <person name="Goodwin S."/>
            <person name="Spatafora J."/>
            <person name="Crous P."/>
            <person name="Grigoriev I."/>
        </authorList>
    </citation>
    <scope>NUCLEOTIDE SEQUENCE</scope>
    <source>
        <strain evidence="2">CBS 690.94</strain>
    </source>
</reference>
<feature type="compositionally biased region" description="Low complexity" evidence="1">
    <location>
        <begin position="38"/>
        <end position="51"/>
    </location>
</feature>
<protein>
    <submittedName>
        <fullName evidence="2">Uncharacterized protein</fullName>
    </submittedName>
</protein>
<gene>
    <name evidence="2" type="ORF">P171DRAFT_243931</name>
</gene>
<evidence type="ECO:0000313" key="3">
    <source>
        <dbReference type="Proteomes" id="UP000799764"/>
    </source>
</evidence>
<evidence type="ECO:0000256" key="1">
    <source>
        <dbReference type="SAM" id="MobiDB-lite"/>
    </source>
</evidence>
<name>A0A9P4UCS3_9PLEO</name>
<dbReference type="EMBL" id="MU001497">
    <property type="protein sequence ID" value="KAF2447034.1"/>
    <property type="molecule type" value="Genomic_DNA"/>
</dbReference>
<accession>A0A9P4UCS3</accession>
<proteinExistence type="predicted"/>
<keyword evidence="3" id="KW-1185">Reference proteome</keyword>
<comment type="caution">
    <text evidence="2">The sequence shown here is derived from an EMBL/GenBank/DDBJ whole genome shotgun (WGS) entry which is preliminary data.</text>
</comment>
<feature type="region of interest" description="Disordered" evidence="1">
    <location>
        <begin position="189"/>
        <end position="221"/>
    </location>
</feature>
<sequence length="268" mass="28493">MQCRDHSTNQQQTLSLTLCSESLACGTAWTSTAEERWAAPAGPGQRAAGHGIWDDGDGADGAADLAGAPLTSTVVARAREGMASRHSNTHNRGSFLFFHVPRLGHRRPEPVSGLAPANPARTWSGQTHPVHPSETKRYAPTKTTICPLGDLGAGCADWAGPVPANMLESTRGHDGCRCAGLPMRAQCSRSARPRSRVESRRAVASTVRERPGRDGVGAGMPVHRRPPPPLAHAQPCVWLLQLTSSSFIQALGEYEAGWMAHDGAAHAR</sequence>
<feature type="compositionally biased region" description="Basic and acidic residues" evidence="1">
    <location>
        <begin position="195"/>
        <end position="213"/>
    </location>
</feature>
<dbReference type="AlphaFoldDB" id="A0A9P4UCS3"/>
<evidence type="ECO:0000313" key="2">
    <source>
        <dbReference type="EMBL" id="KAF2447034.1"/>
    </source>
</evidence>
<dbReference type="OrthoDB" id="10670728at2759"/>
<dbReference type="Proteomes" id="UP000799764">
    <property type="component" value="Unassembled WGS sequence"/>
</dbReference>